<protein>
    <submittedName>
        <fullName evidence="2">Dinitrogenase iron-molybdenum cofactor biosynthesis protein</fullName>
    </submittedName>
</protein>
<sequence>MKLTVIVDSENRVTGPGEGEYILIYEVNGDAVGLIGKEPNPALQAEMHRGLYALRRVKELGADSLIVSEIGRPGFNLAKSLNLKVYIVPEGVSADDAVKMVISGKVNVANAPTHEHGHHEHGLEFR</sequence>
<dbReference type="InterPro" id="IPR003731">
    <property type="entry name" value="Di-Nase_FeMo-co_biosynth"/>
</dbReference>
<dbReference type="AlphaFoldDB" id="A8M9K8"/>
<organism evidence="2 3">
    <name type="scientific">Caldivirga maquilingensis (strain ATCC 700844 / DSM 13496 / JCM 10307 / IC-167)</name>
    <dbReference type="NCBI Taxonomy" id="397948"/>
    <lineage>
        <taxon>Archaea</taxon>
        <taxon>Thermoproteota</taxon>
        <taxon>Thermoprotei</taxon>
        <taxon>Thermoproteales</taxon>
        <taxon>Thermoproteaceae</taxon>
        <taxon>Caldivirga</taxon>
    </lineage>
</organism>
<dbReference type="Pfam" id="PF02579">
    <property type="entry name" value="Nitro_FeMo-Co"/>
    <property type="match status" value="1"/>
</dbReference>
<evidence type="ECO:0000259" key="1">
    <source>
        <dbReference type="Pfam" id="PF02579"/>
    </source>
</evidence>
<keyword evidence="3" id="KW-1185">Reference proteome</keyword>
<dbReference type="SUPFAM" id="SSF53146">
    <property type="entry name" value="Nitrogenase accessory factor-like"/>
    <property type="match status" value="1"/>
</dbReference>
<accession>A8M9K8</accession>
<dbReference type="EMBL" id="CP000852">
    <property type="protein sequence ID" value="ABW00889.1"/>
    <property type="molecule type" value="Genomic_DNA"/>
</dbReference>
<gene>
    <name evidence="2" type="ordered locus">Cmaq_0035</name>
</gene>
<dbReference type="OrthoDB" id="25911at2157"/>
<evidence type="ECO:0000313" key="3">
    <source>
        <dbReference type="Proteomes" id="UP000001137"/>
    </source>
</evidence>
<dbReference type="RefSeq" id="WP_012185109.1">
    <property type="nucleotide sequence ID" value="NC_009954.1"/>
</dbReference>
<dbReference type="GeneID" id="5710140"/>
<dbReference type="STRING" id="397948.Cmaq_0035"/>
<evidence type="ECO:0000313" key="2">
    <source>
        <dbReference type="EMBL" id="ABW00889.1"/>
    </source>
</evidence>
<feature type="domain" description="Dinitrogenase iron-molybdenum cofactor biosynthesis" evidence="1">
    <location>
        <begin position="13"/>
        <end position="102"/>
    </location>
</feature>
<dbReference type="InterPro" id="IPR036105">
    <property type="entry name" value="DiNase_FeMo-co_biosyn_sf"/>
</dbReference>
<proteinExistence type="predicted"/>
<name>A8M9K8_CALMQ</name>
<dbReference type="KEGG" id="cma:Cmaq_0035"/>
<dbReference type="Proteomes" id="UP000001137">
    <property type="component" value="Chromosome"/>
</dbReference>
<reference evidence="2 3" key="1">
    <citation type="submission" date="2007-10" db="EMBL/GenBank/DDBJ databases">
        <title>Complete sequence of Caldivirga maquilingensis IC-167.</title>
        <authorList>
            <consortium name="US DOE Joint Genome Institute"/>
            <person name="Copeland A."/>
            <person name="Lucas S."/>
            <person name="Lapidus A."/>
            <person name="Barry K."/>
            <person name="Glavina del Rio T."/>
            <person name="Dalin E."/>
            <person name="Tice H."/>
            <person name="Pitluck S."/>
            <person name="Saunders E."/>
            <person name="Brettin T."/>
            <person name="Bruce D."/>
            <person name="Detter J.C."/>
            <person name="Han C."/>
            <person name="Schmutz J."/>
            <person name="Larimer F."/>
            <person name="Land M."/>
            <person name="Hauser L."/>
            <person name="Kyrpides N."/>
            <person name="Ivanova N."/>
            <person name="Biddle J.F."/>
            <person name="Zhang Z."/>
            <person name="Fitz-Gibbon S.T."/>
            <person name="Lowe T.M."/>
            <person name="Saltikov C."/>
            <person name="House C.H."/>
            <person name="Richardson P."/>
        </authorList>
    </citation>
    <scope>NUCLEOTIDE SEQUENCE [LARGE SCALE GENOMIC DNA]</scope>
    <source>
        <strain evidence="3">ATCC 700844 / DSM 13496 / JCM 10307 / IC-167</strain>
    </source>
</reference>
<dbReference type="eggNOG" id="arCOG02734">
    <property type="taxonomic scope" value="Archaea"/>
</dbReference>
<dbReference type="Gene3D" id="3.30.420.130">
    <property type="entry name" value="Dinitrogenase iron-molybdenum cofactor biosynthesis domain"/>
    <property type="match status" value="1"/>
</dbReference>
<dbReference type="HOGENOM" id="CLU_2021615_0_0_2"/>